<dbReference type="EMBL" id="QWIO01000030">
    <property type="protein sequence ID" value="RMZ13000.1"/>
    <property type="molecule type" value="Genomic_DNA"/>
</dbReference>
<keyword evidence="3 7" id="KW-0813">Transport</keyword>
<evidence type="ECO:0000256" key="1">
    <source>
        <dbReference type="ARBA" id="ARBA00004141"/>
    </source>
</evidence>
<gene>
    <name evidence="9" type="ORF">D0864_00546</name>
</gene>
<keyword evidence="6 8" id="KW-0472">Membrane</keyword>
<feature type="transmembrane region" description="Helical" evidence="8">
    <location>
        <begin position="296"/>
        <end position="316"/>
    </location>
</feature>
<evidence type="ECO:0000256" key="8">
    <source>
        <dbReference type="SAM" id="Phobius"/>
    </source>
</evidence>
<dbReference type="InterPro" id="IPR050363">
    <property type="entry name" value="MIP/Aquaporin"/>
</dbReference>
<dbReference type="PRINTS" id="PR02019">
    <property type="entry name" value="AQUAPORIN7"/>
</dbReference>
<comment type="caution">
    <text evidence="9">The sequence shown here is derived from an EMBL/GenBank/DDBJ whole genome shotgun (WGS) entry which is preliminary data.</text>
</comment>
<proteinExistence type="inferred from homology"/>
<dbReference type="AlphaFoldDB" id="A0A3M7HHU5"/>
<comment type="subcellular location">
    <subcellularLocation>
        <location evidence="1">Membrane</location>
        <topology evidence="1">Multi-pass membrane protein</topology>
    </subcellularLocation>
</comment>
<dbReference type="PRINTS" id="PR00783">
    <property type="entry name" value="MINTRINSICP"/>
</dbReference>
<feature type="transmembrane region" description="Helical" evidence="8">
    <location>
        <begin position="209"/>
        <end position="229"/>
    </location>
</feature>
<feature type="transmembrane region" description="Helical" evidence="8">
    <location>
        <begin position="70"/>
        <end position="89"/>
    </location>
</feature>
<evidence type="ECO:0000256" key="6">
    <source>
        <dbReference type="ARBA" id="ARBA00023136"/>
    </source>
</evidence>
<accession>A0A3M7HHU5</accession>
<dbReference type="PANTHER" id="PTHR43829:SF9">
    <property type="entry name" value="AQUAPORIN-9"/>
    <property type="match status" value="1"/>
</dbReference>
<dbReference type="Proteomes" id="UP000269539">
    <property type="component" value="Unassembled WGS sequence"/>
</dbReference>
<evidence type="ECO:0000313" key="10">
    <source>
        <dbReference type="Proteomes" id="UP000269539"/>
    </source>
</evidence>
<dbReference type="InterPro" id="IPR000425">
    <property type="entry name" value="MIP"/>
</dbReference>
<sequence>MRNSLRKGSPRIRPHFSLTDTLASNETLRQKVRKYSGLDPDAPGKLQAYRSEESVWPHIRTIFQEPLAEFLGTVVAVMFGSGAVAQALLSKSQPQSFPDNYGDWWTISWGYYCVATLLKLFQVAGDSGAYLNPALTLSQAVYRGFSIRKIPIYFFSQFLGAFVGALLTYANYISAIDFYAGDGVRTVPPTQGATAQIFVTFPQPFLPTASAFFSEVFATGLITLSVFALKDETSNGGIARAADNWFPLKMFFIYSAIGVSYGWETAFATNPARDFGPRVACTILGYGSGLWTNASYYFWIPLVAPFVGAMIGGFIYDFFVYTGASPVNAPWLGLKLLISPTEEERNRDARKEEWDKLPEHTS</sequence>
<dbReference type="PANTHER" id="PTHR43829">
    <property type="entry name" value="AQUAPORIN OR AQUAGLYCEROPORIN RELATED"/>
    <property type="match status" value="1"/>
</dbReference>
<dbReference type="GO" id="GO:0015254">
    <property type="term" value="F:glycerol channel activity"/>
    <property type="evidence" value="ECO:0007669"/>
    <property type="project" value="TreeGrafter"/>
</dbReference>
<name>A0A3M7HHU5_HORWE</name>
<evidence type="ECO:0000313" key="9">
    <source>
        <dbReference type="EMBL" id="RMZ13000.1"/>
    </source>
</evidence>
<protein>
    <recommendedName>
        <fullName evidence="11">Aquaporin</fullName>
    </recommendedName>
</protein>
<evidence type="ECO:0000256" key="7">
    <source>
        <dbReference type="RuleBase" id="RU000477"/>
    </source>
</evidence>
<evidence type="ECO:0008006" key="11">
    <source>
        <dbReference type="Google" id="ProtNLM"/>
    </source>
</evidence>
<keyword evidence="4 7" id="KW-0812">Transmembrane</keyword>
<dbReference type="SUPFAM" id="SSF81338">
    <property type="entry name" value="Aquaporin-like"/>
    <property type="match status" value="1"/>
</dbReference>
<feature type="transmembrane region" description="Helical" evidence="8">
    <location>
        <begin position="109"/>
        <end position="131"/>
    </location>
</feature>
<dbReference type="Gene3D" id="1.20.1080.10">
    <property type="entry name" value="Glycerol uptake facilitator protein"/>
    <property type="match status" value="1"/>
</dbReference>
<dbReference type="Pfam" id="PF00230">
    <property type="entry name" value="MIP"/>
    <property type="match status" value="1"/>
</dbReference>
<dbReference type="GO" id="GO:0005886">
    <property type="term" value="C:plasma membrane"/>
    <property type="evidence" value="ECO:0007669"/>
    <property type="project" value="TreeGrafter"/>
</dbReference>
<organism evidence="9 10">
    <name type="scientific">Hortaea werneckii</name>
    <name type="common">Black yeast</name>
    <name type="synonym">Cladosporium werneckii</name>
    <dbReference type="NCBI Taxonomy" id="91943"/>
    <lineage>
        <taxon>Eukaryota</taxon>
        <taxon>Fungi</taxon>
        <taxon>Dikarya</taxon>
        <taxon>Ascomycota</taxon>
        <taxon>Pezizomycotina</taxon>
        <taxon>Dothideomycetes</taxon>
        <taxon>Dothideomycetidae</taxon>
        <taxon>Mycosphaerellales</taxon>
        <taxon>Teratosphaeriaceae</taxon>
        <taxon>Hortaea</taxon>
    </lineage>
</organism>
<comment type="similarity">
    <text evidence="2 7">Belongs to the MIP/aquaporin (TC 1.A.8) family.</text>
</comment>
<evidence type="ECO:0000256" key="5">
    <source>
        <dbReference type="ARBA" id="ARBA00022989"/>
    </source>
</evidence>
<evidence type="ECO:0000256" key="3">
    <source>
        <dbReference type="ARBA" id="ARBA00022448"/>
    </source>
</evidence>
<evidence type="ECO:0000256" key="2">
    <source>
        <dbReference type="ARBA" id="ARBA00006175"/>
    </source>
</evidence>
<dbReference type="InterPro" id="IPR023271">
    <property type="entry name" value="Aquaporin-like"/>
</dbReference>
<reference evidence="9 10" key="1">
    <citation type="journal article" date="2018" name="BMC Genomics">
        <title>Genomic evidence for intraspecific hybridization in a clonal and extremely halotolerant yeast.</title>
        <authorList>
            <person name="Gostincar C."/>
            <person name="Stajich J.E."/>
            <person name="Zupancic J."/>
            <person name="Zalar P."/>
            <person name="Gunde-Cimerman N."/>
        </authorList>
    </citation>
    <scope>NUCLEOTIDE SEQUENCE [LARGE SCALE GENOMIC DNA]</scope>
    <source>
        <strain evidence="9 10">EXF-10513</strain>
    </source>
</reference>
<dbReference type="GO" id="GO:0015250">
    <property type="term" value="F:water channel activity"/>
    <property type="evidence" value="ECO:0007669"/>
    <property type="project" value="TreeGrafter"/>
</dbReference>
<keyword evidence="5 8" id="KW-1133">Transmembrane helix</keyword>
<evidence type="ECO:0000256" key="4">
    <source>
        <dbReference type="ARBA" id="ARBA00022692"/>
    </source>
</evidence>
<feature type="transmembrane region" description="Helical" evidence="8">
    <location>
        <begin position="152"/>
        <end position="172"/>
    </location>
</feature>
<feature type="transmembrane region" description="Helical" evidence="8">
    <location>
        <begin position="241"/>
        <end position="263"/>
    </location>
</feature>